<dbReference type="EMBL" id="VLLC01000013">
    <property type="protein sequence ID" value="TWI71624.1"/>
    <property type="molecule type" value="Genomic_DNA"/>
</dbReference>
<sequence length="207" mass="22953">MAVVDVLNKEGEKVSQMELSDSVFNVEVKPAVLHEVVKMQLAKRRAGTACVKNRSDIKGSTRKLFRQKGTGRARRGDIKSPLLRGGGVVFGPHPRSYAYSLPKKVRQLALKMALSSKLKNENIKVLEDLNLDGIKTKNFVGIMQVLNTRKTLIVIGEENRNLELSARNIPGVKVLKAEGLNVYDILRYDDLLLVPSSVQSIEGRFAS</sequence>
<keyword evidence="3 5" id="KW-0687">Ribonucleoprotein</keyword>
<dbReference type="RefSeq" id="WP_144684831.1">
    <property type="nucleotide sequence ID" value="NZ_VLLC01000013.1"/>
</dbReference>
<dbReference type="AlphaFoldDB" id="A0A562RSW8"/>
<dbReference type="Gene3D" id="3.40.1370.10">
    <property type="match status" value="1"/>
</dbReference>
<dbReference type="PANTHER" id="PTHR10746:SF6">
    <property type="entry name" value="LARGE RIBOSOMAL SUBUNIT PROTEIN UL4M"/>
    <property type="match status" value="1"/>
</dbReference>
<accession>A0A562RSW8</accession>
<protein>
    <recommendedName>
        <fullName evidence="4 5">Large ribosomal subunit protein uL4</fullName>
    </recommendedName>
</protein>
<dbReference type="NCBIfam" id="TIGR03953">
    <property type="entry name" value="rplD_bact"/>
    <property type="match status" value="1"/>
</dbReference>
<reference evidence="6 7" key="1">
    <citation type="submission" date="2019-07" db="EMBL/GenBank/DDBJ databases">
        <title>Genome sequencing of 100 strains of the haloalkaliphilic chemolithoautotrophic sulfur-oxidizing bacterium Thioalkalivibrio.</title>
        <authorList>
            <person name="Muyzer G."/>
        </authorList>
    </citation>
    <scope>NUCLEOTIDE SEQUENCE [LARGE SCALE GENOMIC DNA]</scope>
    <source>
        <strain evidence="6 7">ASO4-4</strain>
    </source>
</reference>
<dbReference type="Proteomes" id="UP000318307">
    <property type="component" value="Unassembled WGS sequence"/>
</dbReference>
<dbReference type="InterPro" id="IPR023574">
    <property type="entry name" value="Ribosomal_uL4_dom_sf"/>
</dbReference>
<proteinExistence type="inferred from homology"/>
<dbReference type="Pfam" id="PF00573">
    <property type="entry name" value="Ribosomal_L4"/>
    <property type="match status" value="1"/>
</dbReference>
<dbReference type="HAMAP" id="MF_01328_B">
    <property type="entry name" value="Ribosomal_uL4_B"/>
    <property type="match status" value="1"/>
</dbReference>
<dbReference type="GO" id="GO:1990904">
    <property type="term" value="C:ribonucleoprotein complex"/>
    <property type="evidence" value="ECO:0007669"/>
    <property type="project" value="UniProtKB-KW"/>
</dbReference>
<evidence type="ECO:0000313" key="6">
    <source>
        <dbReference type="EMBL" id="TWI71624.1"/>
    </source>
</evidence>
<comment type="subunit">
    <text evidence="5">Part of the 50S ribosomal subunit.</text>
</comment>
<dbReference type="GO" id="GO:0019843">
    <property type="term" value="F:rRNA binding"/>
    <property type="evidence" value="ECO:0007669"/>
    <property type="project" value="UniProtKB-UniRule"/>
</dbReference>
<keyword evidence="5" id="KW-0694">RNA-binding</keyword>
<dbReference type="GO" id="GO:0003735">
    <property type="term" value="F:structural constituent of ribosome"/>
    <property type="evidence" value="ECO:0007669"/>
    <property type="project" value="InterPro"/>
</dbReference>
<comment type="function">
    <text evidence="5">One of the primary rRNA binding proteins, this protein initially binds near the 5'-end of the 23S rRNA. It is important during the early stages of 50S assembly. It makes multiple contacts with different domains of the 23S rRNA in the assembled 50S subunit and ribosome.</text>
</comment>
<evidence type="ECO:0000256" key="1">
    <source>
        <dbReference type="ARBA" id="ARBA00010528"/>
    </source>
</evidence>
<evidence type="ECO:0000256" key="3">
    <source>
        <dbReference type="ARBA" id="ARBA00023274"/>
    </source>
</evidence>
<comment type="function">
    <text evidence="5">Forms part of the polypeptide exit tunnel.</text>
</comment>
<keyword evidence="7" id="KW-1185">Reference proteome</keyword>
<dbReference type="GO" id="GO:0006412">
    <property type="term" value="P:translation"/>
    <property type="evidence" value="ECO:0007669"/>
    <property type="project" value="UniProtKB-UniRule"/>
</dbReference>
<evidence type="ECO:0000256" key="4">
    <source>
        <dbReference type="ARBA" id="ARBA00035244"/>
    </source>
</evidence>
<name>A0A562RSW8_9BACT</name>
<dbReference type="OrthoDB" id="9803201at2"/>
<evidence type="ECO:0000313" key="7">
    <source>
        <dbReference type="Proteomes" id="UP000318307"/>
    </source>
</evidence>
<keyword evidence="5" id="KW-0699">rRNA-binding</keyword>
<dbReference type="PANTHER" id="PTHR10746">
    <property type="entry name" value="50S RIBOSOMAL PROTEIN L4"/>
    <property type="match status" value="1"/>
</dbReference>
<dbReference type="InterPro" id="IPR013005">
    <property type="entry name" value="Ribosomal_uL4-like"/>
</dbReference>
<comment type="similarity">
    <text evidence="1 5">Belongs to the universal ribosomal protein uL4 family.</text>
</comment>
<evidence type="ECO:0000256" key="5">
    <source>
        <dbReference type="HAMAP-Rule" id="MF_01328"/>
    </source>
</evidence>
<dbReference type="InterPro" id="IPR002136">
    <property type="entry name" value="Ribosomal_uL4"/>
</dbReference>
<organism evidence="6 7">
    <name type="scientific">Desulfobotulus alkaliphilus</name>
    <dbReference type="NCBI Taxonomy" id="622671"/>
    <lineage>
        <taxon>Bacteria</taxon>
        <taxon>Pseudomonadati</taxon>
        <taxon>Thermodesulfobacteriota</taxon>
        <taxon>Desulfobacteria</taxon>
        <taxon>Desulfobacterales</taxon>
        <taxon>Desulfobacteraceae</taxon>
        <taxon>Desulfobotulus</taxon>
    </lineage>
</organism>
<gene>
    <name evidence="5" type="primary">rplD</name>
    <name evidence="6" type="ORF">LZ24_01897</name>
</gene>
<dbReference type="GO" id="GO:0005840">
    <property type="term" value="C:ribosome"/>
    <property type="evidence" value="ECO:0007669"/>
    <property type="project" value="UniProtKB-KW"/>
</dbReference>
<evidence type="ECO:0000256" key="2">
    <source>
        <dbReference type="ARBA" id="ARBA00022980"/>
    </source>
</evidence>
<keyword evidence="2 5" id="KW-0689">Ribosomal protein</keyword>
<comment type="caution">
    <text evidence="6">The sequence shown here is derived from an EMBL/GenBank/DDBJ whole genome shotgun (WGS) entry which is preliminary data.</text>
</comment>
<dbReference type="SUPFAM" id="SSF52166">
    <property type="entry name" value="Ribosomal protein L4"/>
    <property type="match status" value="1"/>
</dbReference>